<keyword evidence="4" id="KW-0863">Zinc-finger</keyword>
<accession>A0A9P5YGQ4</accession>
<comment type="function">
    <text evidence="7">Component of the ESCRT-II complex (endosomal sorting complex required for transport II), which is required for multivesicular body (MVB) formation and sorting of endosomal cargo proteins into MVBs.</text>
</comment>
<comment type="subcellular location">
    <subcellularLocation>
        <location evidence="7">Cytoplasm</location>
    </subcellularLocation>
    <subcellularLocation>
        <location evidence="7">Endosome</location>
    </subcellularLocation>
</comment>
<dbReference type="GO" id="GO:0032266">
    <property type="term" value="F:phosphatidylinositol-3-phosphate binding"/>
    <property type="evidence" value="ECO:0007669"/>
    <property type="project" value="UniProtKB-UniRule"/>
</dbReference>
<keyword evidence="7" id="KW-0963">Cytoplasm</keyword>
<comment type="subunit">
    <text evidence="7">Component of the endosomal sorting complex required for transport II (ESCRT-II).</text>
</comment>
<feature type="domain" description="GLUE N-terminal" evidence="9">
    <location>
        <begin position="10"/>
        <end position="279"/>
    </location>
</feature>
<dbReference type="GO" id="GO:0031902">
    <property type="term" value="C:late endosome membrane"/>
    <property type="evidence" value="ECO:0007669"/>
    <property type="project" value="UniProtKB-UniRule"/>
</dbReference>
<keyword evidence="5" id="KW-0862">Zinc</keyword>
<dbReference type="Proteomes" id="UP000807353">
    <property type="component" value="Unassembled WGS sequence"/>
</dbReference>
<keyword evidence="11" id="KW-1185">Reference proteome</keyword>
<evidence type="ECO:0000256" key="6">
    <source>
        <dbReference type="ARBA" id="ARBA00022927"/>
    </source>
</evidence>
<evidence type="ECO:0000256" key="2">
    <source>
        <dbReference type="ARBA" id="ARBA00022448"/>
    </source>
</evidence>
<dbReference type="GO" id="GO:0043328">
    <property type="term" value="P:protein transport to vacuole involved in ubiquitin-dependent protein catabolic process via the multivesicular body sorting pathway"/>
    <property type="evidence" value="ECO:0007669"/>
    <property type="project" value="UniProtKB-UniRule"/>
</dbReference>
<dbReference type="PROSITE" id="PS51495">
    <property type="entry name" value="GLUE"/>
    <property type="match status" value="1"/>
</dbReference>
<dbReference type="InterPro" id="IPR040608">
    <property type="entry name" value="Snf8/Vps36"/>
</dbReference>
<sequence length="580" mass="62333">MALRRCTKAVDGTIPVQALLYDDEEIYASQDNVGIYDGPQKSPNHQAGTIYVTTHRLFYIDVHNPFAHSFFMDLSYVSRTEHYAGLFKSSPKVTLHLTWGPTMQNQTASQDQTTGFESWECEVCAYRNPPGLSPAAAKVCGLCGVPRASIPTPIAPTVPPKQLSLSLPASSTSLAIPSPRSTTPASNTDPDTIACPACTFLNHRSLRSCEICSTELPRVRRTMKSAPSSRPVSPDLDDEDSPLTRMVKISFRKGGDKPFYTVLKRSLKSKIWEANGFGTNASINTRSVPTTSDRSGVSKSGISGILQTVEDSAQGRQMGMMDAFQDLEALMVKAKDMVRLAAELNEKLTAASTSSSTQSPLSLASTPTSSSTTLISHAEPEEATFIRSSLSQLGLQMSNAPVTLDMMKDERRWIEELARELAQVLQGSREGGGMMKNRGIIALDEAWGGWNRARGVALIPPSTFLSVLPHLPSCTEPTIQSRTFLSGLGVLHTPMYSAAAFAAKLSGMLALTGPKTTIEVALEEGITVGLSSEMIAAAEADGSICRDDSATAIVGGGGAGDAGLRWWPNLFVDYVWDGQD</sequence>
<dbReference type="PANTHER" id="PTHR13128">
    <property type="entry name" value="VACUOLAR PROTEIN-SORTING-ASSOCIATED PROTEIN 36"/>
    <property type="match status" value="1"/>
</dbReference>
<dbReference type="Pfam" id="PF11605">
    <property type="entry name" value="Vps36_ESCRT-II"/>
    <property type="match status" value="1"/>
</dbReference>
<dbReference type="InterPro" id="IPR011993">
    <property type="entry name" value="PH-like_dom_sf"/>
</dbReference>
<dbReference type="SUPFAM" id="SSF50729">
    <property type="entry name" value="PH domain-like"/>
    <property type="match status" value="2"/>
</dbReference>
<dbReference type="GO" id="GO:0008270">
    <property type="term" value="F:zinc ion binding"/>
    <property type="evidence" value="ECO:0007669"/>
    <property type="project" value="UniProtKB-KW"/>
</dbReference>
<dbReference type="SUPFAM" id="SSF46785">
    <property type="entry name" value="Winged helix' DNA-binding domain"/>
    <property type="match status" value="1"/>
</dbReference>
<keyword evidence="3" id="KW-0479">Metal-binding</keyword>
<gene>
    <name evidence="10" type="ORF">BDZ94DRAFT_1209377</name>
</gene>
<organism evidence="10 11">
    <name type="scientific">Collybia nuda</name>
    <dbReference type="NCBI Taxonomy" id="64659"/>
    <lineage>
        <taxon>Eukaryota</taxon>
        <taxon>Fungi</taxon>
        <taxon>Dikarya</taxon>
        <taxon>Basidiomycota</taxon>
        <taxon>Agaricomycotina</taxon>
        <taxon>Agaricomycetes</taxon>
        <taxon>Agaricomycetidae</taxon>
        <taxon>Agaricales</taxon>
        <taxon>Tricholomatineae</taxon>
        <taxon>Clitocybaceae</taxon>
        <taxon>Collybia</taxon>
    </lineage>
</organism>
<feature type="compositionally biased region" description="Low complexity" evidence="8">
    <location>
        <begin position="350"/>
        <end position="374"/>
    </location>
</feature>
<dbReference type="GO" id="GO:0000814">
    <property type="term" value="C:ESCRT II complex"/>
    <property type="evidence" value="ECO:0007669"/>
    <property type="project" value="UniProtKB-UniRule"/>
</dbReference>
<keyword evidence="2 7" id="KW-0813">Transport</keyword>
<comment type="caution">
    <text evidence="10">The sequence shown here is derived from an EMBL/GenBank/DDBJ whole genome shotgun (WGS) entry which is preliminary data.</text>
</comment>
<comment type="similarity">
    <text evidence="1 7">Belongs to the VPS36 family.</text>
</comment>
<evidence type="ECO:0000313" key="11">
    <source>
        <dbReference type="Proteomes" id="UP000807353"/>
    </source>
</evidence>
<dbReference type="GO" id="GO:0043130">
    <property type="term" value="F:ubiquitin binding"/>
    <property type="evidence" value="ECO:0007669"/>
    <property type="project" value="UniProtKB-UniRule"/>
</dbReference>
<keyword evidence="7" id="KW-0967">Endosome</keyword>
<dbReference type="InterPro" id="IPR036390">
    <property type="entry name" value="WH_DNA-bd_sf"/>
</dbReference>
<evidence type="ECO:0000259" key="9">
    <source>
        <dbReference type="PROSITE" id="PS51495"/>
    </source>
</evidence>
<dbReference type="OrthoDB" id="271448at2759"/>
<evidence type="ECO:0000256" key="5">
    <source>
        <dbReference type="ARBA" id="ARBA00022833"/>
    </source>
</evidence>
<dbReference type="AlphaFoldDB" id="A0A9P5YGQ4"/>
<evidence type="ECO:0000256" key="4">
    <source>
        <dbReference type="ARBA" id="ARBA00022771"/>
    </source>
</evidence>
<evidence type="ECO:0000313" key="10">
    <source>
        <dbReference type="EMBL" id="KAF9468345.1"/>
    </source>
</evidence>
<evidence type="ECO:0000256" key="8">
    <source>
        <dbReference type="SAM" id="MobiDB-lite"/>
    </source>
</evidence>
<feature type="region of interest" description="Disordered" evidence="8">
    <location>
        <begin position="222"/>
        <end position="241"/>
    </location>
</feature>
<feature type="region of interest" description="Disordered" evidence="8">
    <location>
        <begin position="350"/>
        <end position="376"/>
    </location>
</feature>
<dbReference type="PANTHER" id="PTHR13128:SF12">
    <property type="entry name" value="VACUOLAR PROTEIN-SORTING-ASSOCIATED PROTEIN 36"/>
    <property type="match status" value="1"/>
</dbReference>
<evidence type="ECO:0000256" key="7">
    <source>
        <dbReference type="RuleBase" id="RU367095"/>
    </source>
</evidence>
<dbReference type="EMBL" id="MU150233">
    <property type="protein sequence ID" value="KAF9468345.1"/>
    <property type="molecule type" value="Genomic_DNA"/>
</dbReference>
<name>A0A9P5YGQ4_9AGAR</name>
<dbReference type="InterPro" id="IPR036388">
    <property type="entry name" value="WH-like_DNA-bd_sf"/>
</dbReference>
<dbReference type="Pfam" id="PF04157">
    <property type="entry name" value="EAP30"/>
    <property type="match status" value="1"/>
</dbReference>
<dbReference type="SMART" id="SM00547">
    <property type="entry name" value="ZnF_RBZ"/>
    <property type="match status" value="2"/>
</dbReference>
<proteinExistence type="inferred from homology"/>
<dbReference type="Gene3D" id="1.10.10.10">
    <property type="entry name" value="Winged helix-like DNA-binding domain superfamily/Winged helix DNA-binding domain"/>
    <property type="match status" value="2"/>
</dbReference>
<dbReference type="InterPro" id="IPR001876">
    <property type="entry name" value="Znf_RanBP2"/>
</dbReference>
<keyword evidence="6 7" id="KW-0653">Protein transport</keyword>
<dbReference type="Gene3D" id="6.10.140.260">
    <property type="match status" value="1"/>
</dbReference>
<evidence type="ECO:0000256" key="3">
    <source>
        <dbReference type="ARBA" id="ARBA00022723"/>
    </source>
</evidence>
<dbReference type="InterPro" id="IPR021648">
    <property type="entry name" value="GLUE_dom"/>
</dbReference>
<dbReference type="Gene3D" id="2.30.29.30">
    <property type="entry name" value="Pleckstrin-homology domain (PH domain)/Phosphotyrosine-binding domain (PTB)"/>
    <property type="match status" value="2"/>
</dbReference>
<reference evidence="10" key="1">
    <citation type="submission" date="2020-11" db="EMBL/GenBank/DDBJ databases">
        <authorList>
            <consortium name="DOE Joint Genome Institute"/>
            <person name="Ahrendt S."/>
            <person name="Riley R."/>
            <person name="Andreopoulos W."/>
            <person name="Labutti K."/>
            <person name="Pangilinan J."/>
            <person name="Ruiz-Duenas F.J."/>
            <person name="Barrasa J.M."/>
            <person name="Sanchez-Garcia M."/>
            <person name="Camarero S."/>
            <person name="Miyauchi S."/>
            <person name="Serrano A."/>
            <person name="Linde D."/>
            <person name="Babiker R."/>
            <person name="Drula E."/>
            <person name="Ayuso-Fernandez I."/>
            <person name="Pacheco R."/>
            <person name="Padilla G."/>
            <person name="Ferreira P."/>
            <person name="Barriuso J."/>
            <person name="Kellner H."/>
            <person name="Castanera R."/>
            <person name="Alfaro M."/>
            <person name="Ramirez L."/>
            <person name="Pisabarro A.G."/>
            <person name="Kuo A."/>
            <person name="Tritt A."/>
            <person name="Lipzen A."/>
            <person name="He G."/>
            <person name="Yan M."/>
            <person name="Ng V."/>
            <person name="Cullen D."/>
            <person name="Martin F."/>
            <person name="Rosso M.-N."/>
            <person name="Henrissat B."/>
            <person name="Hibbett D."/>
            <person name="Martinez A.T."/>
            <person name="Grigoriev I.V."/>
        </authorList>
    </citation>
    <scope>NUCLEOTIDE SEQUENCE</scope>
    <source>
        <strain evidence="10">CBS 247.69</strain>
    </source>
</reference>
<protein>
    <recommendedName>
        <fullName evidence="7">Vacuolar protein-sorting-associated protein 36</fullName>
    </recommendedName>
    <alternativeName>
        <fullName evidence="7">ESCRT-II complex subunit VPS36</fullName>
    </alternativeName>
</protein>
<dbReference type="InterPro" id="IPR037855">
    <property type="entry name" value="Vps36"/>
</dbReference>
<evidence type="ECO:0000256" key="1">
    <source>
        <dbReference type="ARBA" id="ARBA00009697"/>
    </source>
</evidence>